<keyword evidence="3" id="KW-1134">Transmembrane beta strand</keyword>
<dbReference type="InterPro" id="IPR039426">
    <property type="entry name" value="TonB-dep_rcpt-like"/>
</dbReference>
<dbReference type="GO" id="GO:0044718">
    <property type="term" value="P:siderophore transmembrane transport"/>
    <property type="evidence" value="ECO:0007669"/>
    <property type="project" value="TreeGrafter"/>
</dbReference>
<evidence type="ECO:0000256" key="2">
    <source>
        <dbReference type="ARBA" id="ARBA00022448"/>
    </source>
</evidence>
<evidence type="ECO:0000256" key="8">
    <source>
        <dbReference type="RuleBase" id="RU003357"/>
    </source>
</evidence>
<reference evidence="12 13" key="1">
    <citation type="submission" date="2019-09" db="EMBL/GenBank/DDBJ databases">
        <authorList>
            <person name="Chen X.-Y."/>
        </authorList>
    </citation>
    <scope>NUCLEOTIDE SEQUENCE [LARGE SCALE GENOMIC DNA]</scope>
    <source>
        <strain evidence="12 13">NY5</strain>
    </source>
</reference>
<evidence type="ECO:0000256" key="5">
    <source>
        <dbReference type="ARBA" id="ARBA00023077"/>
    </source>
</evidence>
<keyword evidence="9" id="KW-0732">Signal</keyword>
<dbReference type="RefSeq" id="WP_149611953.1">
    <property type="nucleotide sequence ID" value="NZ_VTUX01000006.1"/>
</dbReference>
<evidence type="ECO:0000256" key="1">
    <source>
        <dbReference type="ARBA" id="ARBA00004571"/>
    </source>
</evidence>
<dbReference type="InterPro" id="IPR037066">
    <property type="entry name" value="Plug_dom_sf"/>
</dbReference>
<feature type="domain" description="TonB-dependent receptor plug" evidence="11">
    <location>
        <begin position="47"/>
        <end position="133"/>
    </location>
</feature>
<evidence type="ECO:0000256" key="3">
    <source>
        <dbReference type="ARBA" id="ARBA00022452"/>
    </source>
</evidence>
<dbReference type="GO" id="GO:0009279">
    <property type="term" value="C:cell outer membrane"/>
    <property type="evidence" value="ECO:0007669"/>
    <property type="project" value="UniProtKB-SubCell"/>
</dbReference>
<dbReference type="Gene3D" id="2.40.170.20">
    <property type="entry name" value="TonB-dependent receptor, beta-barrel domain"/>
    <property type="match status" value="1"/>
</dbReference>
<keyword evidence="5 8" id="KW-0798">TonB box</keyword>
<comment type="caution">
    <text evidence="12">The sequence shown here is derived from an EMBL/GenBank/DDBJ whole genome shotgun (WGS) entry which is preliminary data.</text>
</comment>
<gene>
    <name evidence="12" type="ORF">F0M18_13385</name>
</gene>
<name>A0A5B0WSQ4_9GAMM</name>
<dbReference type="EMBL" id="VTUX01000006">
    <property type="protein sequence ID" value="KAA1190054.1"/>
    <property type="molecule type" value="Genomic_DNA"/>
</dbReference>
<evidence type="ECO:0000259" key="11">
    <source>
        <dbReference type="Pfam" id="PF07715"/>
    </source>
</evidence>
<accession>A0A5B0WSQ4</accession>
<feature type="chain" id="PRO_5022666610" evidence="9">
    <location>
        <begin position="22"/>
        <end position="691"/>
    </location>
</feature>
<evidence type="ECO:0000313" key="13">
    <source>
        <dbReference type="Proteomes" id="UP000323708"/>
    </source>
</evidence>
<dbReference type="PANTHER" id="PTHR30069">
    <property type="entry name" value="TONB-DEPENDENT OUTER MEMBRANE RECEPTOR"/>
    <property type="match status" value="1"/>
</dbReference>
<evidence type="ECO:0000256" key="9">
    <source>
        <dbReference type="SAM" id="SignalP"/>
    </source>
</evidence>
<dbReference type="AlphaFoldDB" id="A0A5B0WSQ4"/>
<evidence type="ECO:0000256" key="4">
    <source>
        <dbReference type="ARBA" id="ARBA00022692"/>
    </source>
</evidence>
<keyword evidence="7" id="KW-0998">Cell outer membrane</keyword>
<keyword evidence="13" id="KW-1185">Reference proteome</keyword>
<protein>
    <submittedName>
        <fullName evidence="12">TonB-dependent receptor</fullName>
    </submittedName>
</protein>
<evidence type="ECO:0000259" key="10">
    <source>
        <dbReference type="Pfam" id="PF00593"/>
    </source>
</evidence>
<keyword evidence="12" id="KW-0675">Receptor</keyword>
<comment type="subcellular location">
    <subcellularLocation>
        <location evidence="1">Cell outer membrane</location>
        <topology evidence="1">Multi-pass membrane protein</topology>
    </subcellularLocation>
</comment>
<comment type="similarity">
    <text evidence="8">Belongs to the TonB-dependent receptor family.</text>
</comment>
<organism evidence="12 13">
    <name type="scientific">Pseudohalioglobus sediminis</name>
    <dbReference type="NCBI Taxonomy" id="2606449"/>
    <lineage>
        <taxon>Bacteria</taxon>
        <taxon>Pseudomonadati</taxon>
        <taxon>Pseudomonadota</taxon>
        <taxon>Gammaproteobacteria</taxon>
        <taxon>Cellvibrionales</taxon>
        <taxon>Halieaceae</taxon>
        <taxon>Pseudohalioglobus</taxon>
    </lineage>
</organism>
<keyword evidence="6 8" id="KW-0472">Membrane</keyword>
<dbReference type="Gene3D" id="2.170.130.10">
    <property type="entry name" value="TonB-dependent receptor, plug domain"/>
    <property type="match status" value="1"/>
</dbReference>
<evidence type="ECO:0000256" key="7">
    <source>
        <dbReference type="ARBA" id="ARBA00023237"/>
    </source>
</evidence>
<keyword evidence="4" id="KW-0812">Transmembrane</keyword>
<dbReference type="PANTHER" id="PTHR30069:SF49">
    <property type="entry name" value="OUTER MEMBRANE PROTEIN C"/>
    <property type="match status" value="1"/>
</dbReference>
<dbReference type="InterPro" id="IPR012910">
    <property type="entry name" value="Plug_dom"/>
</dbReference>
<feature type="signal peptide" evidence="9">
    <location>
        <begin position="1"/>
        <end position="21"/>
    </location>
</feature>
<feature type="domain" description="TonB-dependent receptor-like beta-barrel" evidence="10">
    <location>
        <begin position="206"/>
        <end position="649"/>
    </location>
</feature>
<dbReference type="InterPro" id="IPR000531">
    <property type="entry name" value="Beta-barrel_TonB"/>
</dbReference>
<dbReference type="GO" id="GO:0015344">
    <property type="term" value="F:siderophore uptake transmembrane transporter activity"/>
    <property type="evidence" value="ECO:0007669"/>
    <property type="project" value="TreeGrafter"/>
</dbReference>
<dbReference type="Pfam" id="PF07715">
    <property type="entry name" value="Plug"/>
    <property type="match status" value="1"/>
</dbReference>
<dbReference type="Proteomes" id="UP000323708">
    <property type="component" value="Unassembled WGS sequence"/>
</dbReference>
<evidence type="ECO:0000313" key="12">
    <source>
        <dbReference type="EMBL" id="KAA1190054.1"/>
    </source>
</evidence>
<dbReference type="InterPro" id="IPR036942">
    <property type="entry name" value="Beta-barrel_TonB_sf"/>
</dbReference>
<proteinExistence type="inferred from homology"/>
<evidence type="ECO:0000256" key="6">
    <source>
        <dbReference type="ARBA" id="ARBA00023136"/>
    </source>
</evidence>
<dbReference type="Pfam" id="PF00593">
    <property type="entry name" value="TonB_dep_Rec_b-barrel"/>
    <property type="match status" value="1"/>
</dbReference>
<dbReference type="SUPFAM" id="SSF56935">
    <property type="entry name" value="Porins"/>
    <property type="match status" value="1"/>
</dbReference>
<sequence>MKRCRLYLGLVAALLPHYASADHMEELVITASHDTRTIDITDEVVVAADVAQLLRKAPGANVNSNGPITGIPQYRGMYGQRIAVSLDGTQLAPSGPNWMDPPLSYARNGQLESLEIYRGIVPVSVAQESIGGAIDARSNQGEFSPGKDFQISGRVIGSAQSTNNGQQLSGAVYATNNTHRLKLAGVTEQGDDAEFPGGELLPTEYQRQRYDIGYGFRSGNHSLQFDYGYNDTGESGTPALPMDIDYFDGDIYDLTYRFELSGELEITAALFGSALDHGMTNYHLRQPPGEKARWRRNIADSDNLGFRVHSEMFDDAGSWVFGFDGFDSVHNSNIDNPNNDMFFVVNFNDAERQVLGAFLERNHDFSDSWRAEFGMRYNQVKMDADEVDGTPANMMPPAQMLRDAFNNARRGQTDHNVDLVAKAWYSASDTTSWYAGFAQKHRSASYQERYLWLPLEATAGLADGNLYTGNIELDPEVARKFEFGLDFSNDRLTLAPRFFYNTIQDYIQGTPSELTPAVMMVRMMNQMNGTSNPDPLQFNNVDAKLYGFDMDWAYRLNEHWALSGLVNYVRGKRRDIEDELYRIAPLNATLRLEYSAATWSLGLENVLYSAQNQVSETNREQETAGYGLLNLTATWQATPSLQLAAGVDNALDKEYQDHLAGYNRAQNPDIAIRDRLYGTGRNVFARVSYTF</sequence>
<keyword evidence="2" id="KW-0813">Transport</keyword>